<comment type="subcellular location">
    <subcellularLocation>
        <location evidence="1">Secreted</location>
    </subcellularLocation>
</comment>
<dbReference type="Pfam" id="PF02199">
    <property type="entry name" value="SapA"/>
    <property type="match status" value="2"/>
</dbReference>
<dbReference type="InterPro" id="IPR003119">
    <property type="entry name" value="SAP_A"/>
</dbReference>
<dbReference type="InterPro" id="IPR008138">
    <property type="entry name" value="SapB_2"/>
</dbReference>
<dbReference type="GO" id="GO:0005764">
    <property type="term" value="C:lysosome"/>
    <property type="evidence" value="ECO:0007669"/>
    <property type="project" value="UniProtKB-UniRule"/>
</dbReference>
<feature type="disulfide bond" evidence="8">
    <location>
        <begin position="233"/>
        <end position="244"/>
    </location>
</feature>
<reference evidence="12" key="1">
    <citation type="submission" date="2025-08" db="UniProtKB">
        <authorList>
            <consortium name="RefSeq"/>
        </authorList>
    </citation>
    <scope>IDENTIFICATION</scope>
</reference>
<keyword evidence="4" id="KW-0677">Repeat</keyword>
<protein>
    <submittedName>
        <fullName evidence="12">Prosaposin isoform X1</fullName>
    </submittedName>
</protein>
<evidence type="ECO:0000256" key="6">
    <source>
        <dbReference type="ARBA" id="ARBA00023180"/>
    </source>
</evidence>
<feature type="disulfide bond" evidence="8">
    <location>
        <begin position="439"/>
        <end position="450"/>
    </location>
</feature>
<name>A0A6P7Y902_9AMPH</name>
<dbReference type="GO" id="GO:0019216">
    <property type="term" value="P:regulation of lipid metabolic process"/>
    <property type="evidence" value="ECO:0007669"/>
    <property type="project" value="UniProtKB-UniRule"/>
</dbReference>
<evidence type="ECO:0000256" key="7">
    <source>
        <dbReference type="PIRNR" id="PIRNR002431"/>
    </source>
</evidence>
<gene>
    <name evidence="12" type="primary">PSAP</name>
</gene>
<dbReference type="PIRSF" id="PIRSF002431">
    <property type="entry name" value="Saposin"/>
    <property type="match status" value="1"/>
</dbReference>
<feature type="domain" description="Saposin B-type" evidence="9">
    <location>
        <begin position="404"/>
        <end position="485"/>
    </location>
</feature>
<feature type="disulfide bond" evidence="8">
    <location>
        <begin position="316"/>
        <end position="380"/>
    </location>
</feature>
<dbReference type="Pfam" id="PF03489">
    <property type="entry name" value="SapB_2"/>
    <property type="match status" value="3"/>
</dbReference>
<evidence type="ECO:0000256" key="3">
    <source>
        <dbReference type="ARBA" id="ARBA00022729"/>
    </source>
</evidence>
<dbReference type="InterPro" id="IPR051428">
    <property type="entry name" value="Sphingo_Act-Surfact_Prot"/>
</dbReference>
<dbReference type="SMART" id="SM00162">
    <property type="entry name" value="SAPA"/>
    <property type="match status" value="2"/>
</dbReference>
<feature type="domain" description="Saposin A-type" evidence="10">
    <location>
        <begin position="487"/>
        <end position="523"/>
    </location>
</feature>
<dbReference type="Proteomes" id="UP000515156">
    <property type="component" value="Chromosome 5"/>
</dbReference>
<evidence type="ECO:0000256" key="4">
    <source>
        <dbReference type="ARBA" id="ARBA00022737"/>
    </source>
</evidence>
<dbReference type="OrthoDB" id="69496at2759"/>
<dbReference type="InterPro" id="IPR021165">
    <property type="entry name" value="Saposin_chordata"/>
</dbReference>
<dbReference type="GO" id="GO:0005576">
    <property type="term" value="C:extracellular region"/>
    <property type="evidence" value="ECO:0007669"/>
    <property type="project" value="UniProtKB-SubCell"/>
</dbReference>
<accession>A0A6P7Y902</accession>
<organism evidence="11 12">
    <name type="scientific">Microcaecilia unicolor</name>
    <dbReference type="NCBI Taxonomy" id="1415580"/>
    <lineage>
        <taxon>Eukaryota</taxon>
        <taxon>Metazoa</taxon>
        <taxon>Chordata</taxon>
        <taxon>Craniata</taxon>
        <taxon>Vertebrata</taxon>
        <taxon>Euteleostomi</taxon>
        <taxon>Amphibia</taxon>
        <taxon>Gymnophiona</taxon>
        <taxon>Siphonopidae</taxon>
        <taxon>Microcaecilia</taxon>
    </lineage>
</organism>
<evidence type="ECO:0000259" key="10">
    <source>
        <dbReference type="PROSITE" id="PS51110"/>
    </source>
</evidence>
<dbReference type="RefSeq" id="XP_030059279.1">
    <property type="nucleotide sequence ID" value="XM_030203419.1"/>
</dbReference>
<dbReference type="GO" id="GO:0016020">
    <property type="term" value="C:membrane"/>
    <property type="evidence" value="ECO:0007669"/>
    <property type="project" value="GOC"/>
</dbReference>
<feature type="chain" id="PRO_5028557136" evidence="7">
    <location>
        <begin position="17"/>
        <end position="523"/>
    </location>
</feature>
<feature type="disulfide bond" evidence="8">
    <location>
        <begin position="66"/>
        <end position="132"/>
    </location>
</feature>
<dbReference type="FunFam" id="1.10.225.10:FF:000002">
    <property type="entry name" value="prosaposin isoform X2"/>
    <property type="match status" value="3"/>
</dbReference>
<evidence type="ECO:0000256" key="1">
    <source>
        <dbReference type="ARBA" id="ARBA00004613"/>
    </source>
</evidence>
<dbReference type="AlphaFoldDB" id="A0A6P7Y902"/>
<dbReference type="InterPro" id="IPR007856">
    <property type="entry name" value="SapB_1"/>
</dbReference>
<feature type="domain" description="Saposin B-type" evidence="9">
    <location>
        <begin position="197"/>
        <end position="278"/>
    </location>
</feature>
<feature type="domain" description="Saposin B-type" evidence="9">
    <location>
        <begin position="59"/>
        <end position="142"/>
    </location>
</feature>
<dbReference type="PROSITE" id="PS51110">
    <property type="entry name" value="SAP_A"/>
    <property type="match status" value="2"/>
</dbReference>
<proteinExistence type="predicted"/>
<dbReference type="PRINTS" id="PR01797">
    <property type="entry name" value="SAPOSIN"/>
</dbReference>
<sequence>MKQLFILPVLLTAVVALPLLGKEQCAKGPEIWCQNIHTASQCGAVNHCRQMVWSKPTVKTMPCELCKEVITVIQQFLKENGTQMEIQSYLKKICEFLPIKHLGEECKDSVDQYLPVLFTFITEELDNPTVVCSSLHLCTSLQQHLASMKQHQQLQHQQLQSNEIPEVDMSQVISPFIANVPLLLYPQEKSEQELQGDDKLWKECVQLITDLQESLKNNLSFADALIAQVKKDCDQMAPGFADLCKNYIYQYSGLAIQFLTLKQPKDICCIFGICPDSKSVPLQTLVPAKVRHTVKENTAKKNTLLLVKDLSLCVVCELVMKEVVNLLQNNKTEERIKEVLDHVCEFIPEPYGDQCVDFVNQYLNAIIQILLQETSPKFMCEMLGLCAANTPFLVERITPEQLRSGEFCKVCELLMSYLDIILQKNYTEKMIEDALHKVCNFLPVAQQHQCNQLVAQYADEILQLLLQTLDPGLVCTQLHFCVSEKKPILGSEVCVQGPGYWCKSFETAAQCNAIEHCKLHVWN</sequence>
<evidence type="ECO:0000256" key="2">
    <source>
        <dbReference type="ARBA" id="ARBA00022525"/>
    </source>
</evidence>
<dbReference type="PROSITE" id="PS50015">
    <property type="entry name" value="SAP_B"/>
    <property type="match status" value="4"/>
</dbReference>
<dbReference type="SMART" id="SM00741">
    <property type="entry name" value="SapB"/>
    <property type="match status" value="4"/>
</dbReference>
<feature type="signal peptide" evidence="7">
    <location>
        <begin position="1"/>
        <end position="16"/>
    </location>
</feature>
<feature type="disulfide bond" evidence="8">
    <location>
        <begin position="411"/>
        <end position="475"/>
    </location>
</feature>
<evidence type="ECO:0000259" key="9">
    <source>
        <dbReference type="PROSITE" id="PS50015"/>
    </source>
</evidence>
<dbReference type="InterPro" id="IPR011001">
    <property type="entry name" value="Saposin-like"/>
</dbReference>
<feature type="disulfide bond" evidence="8">
    <location>
        <begin position="204"/>
        <end position="268"/>
    </location>
</feature>
<evidence type="ECO:0000256" key="8">
    <source>
        <dbReference type="PIRSR" id="PIRSR002431-1"/>
    </source>
</evidence>
<keyword evidence="3 7" id="KW-0732">Signal</keyword>
<feature type="disulfide bond" evidence="8">
    <location>
        <begin position="63"/>
        <end position="138"/>
    </location>
</feature>
<dbReference type="PANTHER" id="PTHR11480">
    <property type="entry name" value="SAPOSIN-RELATED"/>
    <property type="match status" value="1"/>
</dbReference>
<dbReference type="Gene3D" id="1.10.225.10">
    <property type="entry name" value="Saposin-like"/>
    <property type="match status" value="4"/>
</dbReference>
<feature type="disulfide bond" evidence="8">
    <location>
        <begin position="94"/>
        <end position="106"/>
    </location>
</feature>
<dbReference type="SUPFAM" id="SSF47862">
    <property type="entry name" value="Saposin"/>
    <property type="match status" value="4"/>
</dbReference>
<keyword evidence="5 8" id="KW-1015">Disulfide bond</keyword>
<dbReference type="GO" id="GO:0006665">
    <property type="term" value="P:sphingolipid metabolic process"/>
    <property type="evidence" value="ECO:0007669"/>
    <property type="project" value="UniProtKB-UniRule"/>
</dbReference>
<feature type="disulfide bond" evidence="8">
    <location>
        <begin position="344"/>
        <end position="355"/>
    </location>
</feature>
<dbReference type="GeneID" id="115470346"/>
<dbReference type="InterPro" id="IPR008139">
    <property type="entry name" value="SaposinB_dom"/>
</dbReference>
<feature type="disulfide bond" evidence="8">
    <location>
        <begin position="408"/>
        <end position="481"/>
    </location>
</feature>
<dbReference type="Pfam" id="PF05184">
    <property type="entry name" value="SapB_1"/>
    <property type="match status" value="3"/>
</dbReference>
<feature type="disulfide bond" evidence="8">
    <location>
        <begin position="313"/>
        <end position="386"/>
    </location>
</feature>
<evidence type="ECO:0000256" key="5">
    <source>
        <dbReference type="ARBA" id="ARBA00023157"/>
    </source>
</evidence>
<keyword evidence="6" id="KW-0325">Glycoprotein</keyword>
<keyword evidence="11" id="KW-1185">Reference proteome</keyword>
<evidence type="ECO:0000313" key="11">
    <source>
        <dbReference type="Proteomes" id="UP000515156"/>
    </source>
</evidence>
<dbReference type="CTD" id="5660"/>
<keyword evidence="2" id="KW-0964">Secreted</keyword>
<feature type="domain" description="Saposin A-type" evidence="10">
    <location>
        <begin position="18"/>
        <end position="58"/>
    </location>
</feature>
<dbReference type="KEGG" id="muo:115470346"/>
<feature type="domain" description="Saposin B-type" evidence="9">
    <location>
        <begin position="309"/>
        <end position="390"/>
    </location>
</feature>
<dbReference type="GO" id="GO:0007193">
    <property type="term" value="P:adenylate cyclase-inhibiting G protein-coupled receptor signaling pathway"/>
    <property type="evidence" value="ECO:0007669"/>
    <property type="project" value="UniProtKB-UniRule"/>
</dbReference>
<dbReference type="InParanoid" id="A0A6P7Y902"/>
<dbReference type="PANTHER" id="PTHR11480:SF3">
    <property type="entry name" value="BCDNA.GH08312"/>
    <property type="match status" value="1"/>
</dbReference>
<dbReference type="FunCoup" id="A0A6P7Y902">
    <property type="interactions" value="949"/>
</dbReference>
<evidence type="ECO:0000313" key="12">
    <source>
        <dbReference type="RefSeq" id="XP_030059279.1"/>
    </source>
</evidence>
<dbReference type="InterPro" id="IPR008373">
    <property type="entry name" value="Saposin"/>
</dbReference>